<reference evidence="4" key="1">
    <citation type="submission" date="2023-01" db="EMBL/GenBank/DDBJ databases">
        <title>Human gut microbiome strain richness.</title>
        <authorList>
            <person name="Chen-Liaw A."/>
        </authorList>
    </citation>
    <scope>NUCLEOTIDE SEQUENCE</scope>
    <source>
        <strain evidence="4">1001095st1_G4_1001095IJ_161003</strain>
    </source>
</reference>
<feature type="signal peptide" evidence="3">
    <location>
        <begin position="1"/>
        <end position="37"/>
    </location>
</feature>
<comment type="caution">
    <text evidence="4">The sequence shown here is derived from an EMBL/GenBank/DDBJ whole genome shotgun (WGS) entry which is preliminary data.</text>
</comment>
<dbReference type="AlphaFoldDB" id="A0AAW6D9V4"/>
<keyword evidence="4" id="KW-0808">Transferase</keyword>
<dbReference type="SUPFAM" id="SSF69360">
    <property type="entry name" value="Cell wall binding repeat"/>
    <property type="match status" value="6"/>
</dbReference>
<feature type="chain" id="PRO_5043476387" evidence="3">
    <location>
        <begin position="38"/>
        <end position="1060"/>
    </location>
</feature>
<proteinExistence type="predicted"/>
<dbReference type="Gene3D" id="2.10.270.10">
    <property type="entry name" value="Cholin Binding"/>
    <property type="match status" value="8"/>
</dbReference>
<dbReference type="Pfam" id="PF19127">
    <property type="entry name" value="Choline_bind_3"/>
    <property type="match status" value="7"/>
</dbReference>
<name>A0AAW6D9V4_STRSL</name>
<dbReference type="InterPro" id="IPR027636">
    <property type="entry name" value="Glucan-bd_rpt"/>
</dbReference>
<dbReference type="RefSeq" id="WP_155123944.1">
    <property type="nucleotide sequence ID" value="NZ_JADOZZ010000025.1"/>
</dbReference>
<gene>
    <name evidence="4" type="ORF">PNU26_10010</name>
</gene>
<dbReference type="Pfam" id="PF01473">
    <property type="entry name" value="Choline_bind_1"/>
    <property type="match status" value="6"/>
</dbReference>
<feature type="region of interest" description="Disordered" evidence="2">
    <location>
        <begin position="62"/>
        <end position="157"/>
    </location>
</feature>
<evidence type="ECO:0000256" key="3">
    <source>
        <dbReference type="SAM" id="SignalP"/>
    </source>
</evidence>
<dbReference type="EMBL" id="JAQMJT010000016">
    <property type="protein sequence ID" value="MDB8614700.1"/>
    <property type="molecule type" value="Genomic_DNA"/>
</dbReference>
<accession>A0AAW6D9V4</accession>
<protein>
    <submittedName>
        <fullName evidence="4">Glucosyl transferase</fullName>
    </submittedName>
</protein>
<feature type="compositionally biased region" description="Low complexity" evidence="2">
    <location>
        <begin position="76"/>
        <end position="155"/>
    </location>
</feature>
<evidence type="ECO:0000256" key="1">
    <source>
        <dbReference type="ARBA" id="ARBA00022737"/>
    </source>
</evidence>
<evidence type="ECO:0000256" key="2">
    <source>
        <dbReference type="SAM" id="MobiDB-lite"/>
    </source>
</evidence>
<evidence type="ECO:0000313" key="4">
    <source>
        <dbReference type="EMBL" id="MDB8614700.1"/>
    </source>
</evidence>
<keyword evidence="3" id="KW-0732">Signal</keyword>
<sequence length="1060" mass="118875">MKVNSNFFRLTSKKRLVSLSCATALASFALIARPVFAEEVTTDKPTNLDTTTVTTATVETTADLVETHSSSTVGLSETSAASTTENISSNSTETASSLLATSEATSDSASQAGSQSQAASESPNTTSTTASTSTATSTATSEANSTTANTSSETNITGGEYYLGDYGRWHYRDANGKDLVGPQTVDGIKVYFYKTGAQARGEFAEDRKYYDNEKGALVTNSYVTYKDDTYYIDENGYALKGPHVINGVHVYFNDNWQPGSTGAMLKNAFGRDNRYYNEKGEQVDFGTNNYFQIGEDWYYAGSDGAIVKGPQIIDGKQVYFEKESGKQVRNHFVKDATNPKKLYYYGDDNGALVTNQYLVAYNKKTQRKERYYLNAEGTPSLGEQTIEGKQVYFDPQDGRQLFDVFSSTGHYYDQDGILKDFGTNHYVNIKGNWYYVGSDGAFVKGRKVINGAQVYFDKDGKQVKGDFDDDNNFHDINDGDLVTNRLVTVGDKSYYIGTYNKAIKGATVIDGTEYYFDDTTGVQVKGHFASNDKYYDARSGAPVTNSYVQVGQDWYYVDKEGKALTGEHTINGDRVYFIDHPVSFEDHRGKQVKGDFAENGRYYDQHTGALTDLGTNRYVQVNDDWYYIGSTGTILKGQQTIDGVEVYFDKTTGKQVKGLFINEYGGTEIPNNWLSTVKFYDKDTGALLKQQYFYFNGNWYYADADGIILKGAHTIDGVEVYFDKSNGKQVKGQFVTESGYVGDKGIHYYDKDTGALIKGGYFTDGGHWYYADEQGNLLSGEQTINGINVYFYPNTHRQARGTIVNGYYYDKEIGAPHAVPRNQFIDIDDGLYYFDSEGKPLTGKQIIDGKEYYFRENGSARRGDFDYFGTGTYYDKKTGVAVYKAGLVEVGNGQWCYIDDKGKQLLYLQNIDGKLYYFEKFKSIFSASGFLVKDRLLSPETEEYNRHWTTNSTEVVKSEPYAYYYFDADTGAAVTNQFINWRGNTYYFGADGKALVFDQIIDGKHYYFDEQGKQVKGEFIFDYNGKRYFDDNTGELLTNTIRTINGKTYSFDKNGKSTEI</sequence>
<evidence type="ECO:0000313" key="5">
    <source>
        <dbReference type="Proteomes" id="UP001210204"/>
    </source>
</evidence>
<dbReference type="InterPro" id="IPR018337">
    <property type="entry name" value="Cell_wall/Cho-bd_repeat"/>
</dbReference>
<organism evidence="4 5">
    <name type="scientific">Streptococcus salivarius</name>
    <dbReference type="NCBI Taxonomy" id="1304"/>
    <lineage>
        <taxon>Bacteria</taxon>
        <taxon>Bacillati</taxon>
        <taxon>Bacillota</taxon>
        <taxon>Bacilli</taxon>
        <taxon>Lactobacillales</taxon>
        <taxon>Streptococcaceae</taxon>
        <taxon>Streptococcus</taxon>
    </lineage>
</organism>
<keyword evidence="1" id="KW-0677">Repeat</keyword>
<dbReference type="Proteomes" id="UP001210204">
    <property type="component" value="Unassembled WGS sequence"/>
</dbReference>
<dbReference type="GO" id="GO:0016740">
    <property type="term" value="F:transferase activity"/>
    <property type="evidence" value="ECO:0007669"/>
    <property type="project" value="UniProtKB-KW"/>
</dbReference>
<dbReference type="NCBIfam" id="TIGR04035">
    <property type="entry name" value="glucan_65_rpt"/>
    <property type="match status" value="10"/>
</dbReference>